<dbReference type="AlphaFoldDB" id="A0A7W9QFV5"/>
<dbReference type="RefSeq" id="WP_184578711.1">
    <property type="nucleotide sequence ID" value="NZ_JACHJL010000024.1"/>
</dbReference>
<proteinExistence type="predicted"/>
<feature type="region of interest" description="Disordered" evidence="1">
    <location>
        <begin position="181"/>
        <end position="201"/>
    </location>
</feature>
<name>A0A7W9QFV5_9ACTN</name>
<reference evidence="2 3" key="1">
    <citation type="submission" date="2020-08" db="EMBL/GenBank/DDBJ databases">
        <title>Genomic Encyclopedia of Type Strains, Phase III (KMG-III): the genomes of soil and plant-associated and newly described type strains.</title>
        <authorList>
            <person name="Whitman W."/>
        </authorList>
    </citation>
    <scope>NUCLEOTIDE SEQUENCE [LARGE SCALE GENOMIC DNA]</scope>
    <source>
        <strain evidence="2 3">CECT 8305</strain>
    </source>
</reference>
<accession>A0A7W9QFV5</accession>
<evidence type="ECO:0000313" key="3">
    <source>
        <dbReference type="Proteomes" id="UP000588098"/>
    </source>
</evidence>
<dbReference type="EMBL" id="JACHJL010000024">
    <property type="protein sequence ID" value="MBB5939515.1"/>
    <property type="molecule type" value="Genomic_DNA"/>
</dbReference>
<evidence type="ECO:0000256" key="1">
    <source>
        <dbReference type="SAM" id="MobiDB-lite"/>
    </source>
</evidence>
<sequence>MTYTEQDVCEGRRLMDEGRENRLAIGDKLLAVAGLNNDSVFEEFCGQIGLAPATGREYRHTARMATPAIRQFIAEGDVHVSYSALREGARPRPGGIPADEGWTKLRALLKEAREAGRDRVTHAYYQQILGTAPALKELVDPGSGDSTKLMAYLGGLSGSEREKIVCSLLADDTSLRTSVRRTIEDQRRRERDRERLDGPEPATHWMPLARALVALGDQASGFVNRHPSAQLVEQQLPAAREALVKLELATAWITMRLDTAAKPARSRRAAKVAVAV</sequence>
<evidence type="ECO:0000313" key="2">
    <source>
        <dbReference type="EMBL" id="MBB5939515.1"/>
    </source>
</evidence>
<feature type="compositionally biased region" description="Basic and acidic residues" evidence="1">
    <location>
        <begin position="181"/>
        <end position="198"/>
    </location>
</feature>
<organism evidence="2 3">
    <name type="scientific">Streptomyces zagrosensis</name>
    <dbReference type="NCBI Taxonomy" id="1042984"/>
    <lineage>
        <taxon>Bacteria</taxon>
        <taxon>Bacillati</taxon>
        <taxon>Actinomycetota</taxon>
        <taxon>Actinomycetes</taxon>
        <taxon>Kitasatosporales</taxon>
        <taxon>Streptomycetaceae</taxon>
        <taxon>Streptomyces</taxon>
    </lineage>
</organism>
<keyword evidence="3" id="KW-1185">Reference proteome</keyword>
<comment type="caution">
    <text evidence="2">The sequence shown here is derived from an EMBL/GenBank/DDBJ whole genome shotgun (WGS) entry which is preliminary data.</text>
</comment>
<dbReference type="Proteomes" id="UP000588098">
    <property type="component" value="Unassembled WGS sequence"/>
</dbReference>
<gene>
    <name evidence="2" type="ORF">FHS42_006609</name>
</gene>
<protein>
    <submittedName>
        <fullName evidence="2">Uncharacterized protein</fullName>
    </submittedName>
</protein>